<dbReference type="PANTHER" id="PTHR41248">
    <property type="entry name" value="NORD PROTEIN"/>
    <property type="match status" value="1"/>
</dbReference>
<dbReference type="Pfam" id="PF00092">
    <property type="entry name" value="VWA"/>
    <property type="match status" value="1"/>
</dbReference>
<feature type="domain" description="VWFA" evidence="2">
    <location>
        <begin position="438"/>
        <end position="619"/>
    </location>
</feature>
<reference evidence="3 4" key="1">
    <citation type="submission" date="2021-11" db="EMBL/GenBank/DDBJ databases">
        <authorList>
            <person name="Liang Q."/>
            <person name="Mou H."/>
            <person name="Liu Z."/>
        </authorList>
    </citation>
    <scope>NUCLEOTIDE SEQUENCE [LARGE SCALE GENOMIC DNA]</scope>
    <source>
        <strain evidence="3 4">CHU3</strain>
    </source>
</reference>
<dbReference type="InterPro" id="IPR002035">
    <property type="entry name" value="VWF_A"/>
</dbReference>
<dbReference type="EMBL" id="JAJIRN010000002">
    <property type="protein sequence ID" value="MCV2367471.1"/>
    <property type="molecule type" value="Genomic_DNA"/>
</dbReference>
<evidence type="ECO:0000313" key="3">
    <source>
        <dbReference type="EMBL" id="MCV2367471.1"/>
    </source>
</evidence>
<evidence type="ECO:0000259" key="2">
    <source>
        <dbReference type="PROSITE" id="PS50234"/>
    </source>
</evidence>
<dbReference type="Proteomes" id="UP001209701">
    <property type="component" value="Unassembled WGS sequence"/>
</dbReference>
<dbReference type="SMART" id="SM00327">
    <property type="entry name" value="VWA"/>
    <property type="match status" value="1"/>
</dbReference>
<proteinExistence type="predicted"/>
<sequence length="622" mass="68412">MINKPAKTGRNDMEEWIGQVWHRFVTRAADQRHLDAAVQLTDMRRSIGMLFRAAGGDAAVRLGEASATQTGGPRGWLQRLGGVDGREHLARLEPDVLSLPAQIAVFAEPELNRALYLWLAALSAVYIDSGDWLADNRAATLRALTVFPGLQLRYQQLLQAHLAQRPALSSLKGPAATAEAALRAALTGELFPLPGGQVLPQDLAPVWLWLLPGAGKLSAATARGEAANEARLGAKPGEQDKTRRQAKKQSEHSRQDGLLMFFRTESLLSWSEYVKVNRASDDDEDGNAVAAANDMQTLTVTDGGQTLAARVKFDLDLPSAAADDRPLGPGERLPEWDWRQRLLLPEHCSVQRFVNAEAPPFAASPALRQTARRMRRRLETLRAAPSWQRGMDSGEEIDLDAWVRYAAEGSKGNISDSPSVYARAAKTERSLASLLMADLSLSTDAYANNNSRIIDVIREALFVFGEALDGSGDPFEMLGFSSVRRQNIRIQHLKGFDEAWGQAPKARVGAIKPGYYTRMGAAIRHATARLSQRPERQRLLLLLTDGKPNDLDHYEGRFGLEDTRHAVQAARQAGLTPFCVTIDTSAHDYLPYLFGAQGYALVHRPQDLLSRLPKLYASLTRA</sequence>
<gene>
    <name evidence="3" type="ORF">LNV07_05125</name>
</gene>
<keyword evidence="4" id="KW-1185">Reference proteome</keyword>
<feature type="compositionally biased region" description="Basic and acidic residues" evidence="1">
    <location>
        <begin position="237"/>
        <end position="255"/>
    </location>
</feature>
<dbReference type="CDD" id="cd01454">
    <property type="entry name" value="vWA_norD_type"/>
    <property type="match status" value="1"/>
</dbReference>
<dbReference type="InterPro" id="IPR036465">
    <property type="entry name" value="vWFA_dom_sf"/>
</dbReference>
<dbReference type="InterPro" id="IPR051928">
    <property type="entry name" value="NorD/CobT"/>
</dbReference>
<accession>A0ABT2YB01</accession>
<dbReference type="SUPFAM" id="SSF53300">
    <property type="entry name" value="vWA-like"/>
    <property type="match status" value="1"/>
</dbReference>
<name>A0ABT2YB01_9BURK</name>
<feature type="region of interest" description="Disordered" evidence="1">
    <location>
        <begin position="227"/>
        <end position="255"/>
    </location>
</feature>
<organism evidence="3 4">
    <name type="scientific">Roseateles oligotrophus</name>
    <dbReference type="NCBI Taxonomy" id="1769250"/>
    <lineage>
        <taxon>Bacteria</taxon>
        <taxon>Pseudomonadati</taxon>
        <taxon>Pseudomonadota</taxon>
        <taxon>Betaproteobacteria</taxon>
        <taxon>Burkholderiales</taxon>
        <taxon>Sphaerotilaceae</taxon>
        <taxon>Roseateles</taxon>
    </lineage>
</organism>
<dbReference type="PROSITE" id="PS50234">
    <property type="entry name" value="VWFA"/>
    <property type="match status" value="1"/>
</dbReference>
<comment type="caution">
    <text evidence="3">The sequence shown here is derived from an EMBL/GenBank/DDBJ whole genome shotgun (WGS) entry which is preliminary data.</text>
</comment>
<protein>
    <submittedName>
        <fullName evidence="3">VWA domain-containing protein</fullName>
    </submittedName>
</protein>
<evidence type="ECO:0000313" key="4">
    <source>
        <dbReference type="Proteomes" id="UP001209701"/>
    </source>
</evidence>
<dbReference type="PANTHER" id="PTHR41248:SF1">
    <property type="entry name" value="NORD PROTEIN"/>
    <property type="match status" value="1"/>
</dbReference>
<dbReference type="RefSeq" id="WP_263570088.1">
    <property type="nucleotide sequence ID" value="NZ_JAJIRN010000002.1"/>
</dbReference>
<evidence type="ECO:0000256" key="1">
    <source>
        <dbReference type="SAM" id="MobiDB-lite"/>
    </source>
</evidence>
<dbReference type="Gene3D" id="3.40.50.410">
    <property type="entry name" value="von Willebrand factor, type A domain"/>
    <property type="match status" value="1"/>
</dbReference>